<proteinExistence type="predicted"/>
<protein>
    <recommendedName>
        <fullName evidence="3">ATPase</fullName>
    </recommendedName>
</protein>
<dbReference type="EMBL" id="BQKM01000009">
    <property type="protein sequence ID" value="GJN54073.1"/>
    <property type="molecule type" value="Genomic_DNA"/>
</dbReference>
<accession>A0ABQ4W3N8</accession>
<evidence type="ECO:0008006" key="3">
    <source>
        <dbReference type="Google" id="ProtNLM"/>
    </source>
</evidence>
<dbReference type="Proteomes" id="UP001054892">
    <property type="component" value="Unassembled WGS sequence"/>
</dbReference>
<organism evidence="1 2">
    <name type="scientific">Pseudomonas tohonis</name>
    <dbReference type="NCBI Taxonomy" id="2725477"/>
    <lineage>
        <taxon>Bacteria</taxon>
        <taxon>Pseudomonadati</taxon>
        <taxon>Pseudomonadota</taxon>
        <taxon>Gammaproteobacteria</taxon>
        <taxon>Pseudomonadales</taxon>
        <taxon>Pseudomonadaceae</taxon>
        <taxon>Pseudomonas</taxon>
    </lineage>
</organism>
<comment type="caution">
    <text evidence="1">The sequence shown here is derived from an EMBL/GenBank/DDBJ whole genome shotgun (WGS) entry which is preliminary data.</text>
</comment>
<name>A0ABQ4W3N8_9PSED</name>
<gene>
    <name evidence="1" type="ORF">TUM20286_38250</name>
</gene>
<sequence>MKARQIAHELGVDRKEVSSFFVKNLDAFVQDPQTYTWSLVQSASFVLEISSSGLWVTQFHFEKALKKSGSPLDTDHGHVVIKVVNEQKVLLCAAARIIALCNQLVRSNKKVVLDLSGNEQTLSYLDRAAFFDRLDASVDVKPGRPKKSAAQQYMANNSGLVELLEIRNDINVPERIKESFAEKFGDEHANKLFTVVGETVCNVEDHSNTVIPGFAGLQYYGRAVKKTIVVVISDSGDGICNTLRPGLKKYFPDVAKRFEPSTHAADPKLIIYAMVNGGLSSLGGDRGAGLNATHLNAEKLDAAISIRQENFSVRLVYKAGALEQPSWELNLPRLKGTQIVFEFKLDKSSNSG</sequence>
<reference evidence="1 2" key="1">
    <citation type="submission" date="2021-12" db="EMBL/GenBank/DDBJ databases">
        <title>Characterization of novel class B3 metallo-beta-lactamase from novel Pseudomonas species.</title>
        <authorList>
            <person name="Yamada K."/>
            <person name="Aoki K."/>
            <person name="Ishii Y."/>
        </authorList>
    </citation>
    <scope>NUCLEOTIDE SEQUENCE [LARGE SCALE GENOMIC DNA]</scope>
    <source>
        <strain evidence="1 2">TUM20286</strain>
    </source>
</reference>
<keyword evidence="2" id="KW-1185">Reference proteome</keyword>
<evidence type="ECO:0000313" key="1">
    <source>
        <dbReference type="EMBL" id="GJN54073.1"/>
    </source>
</evidence>
<evidence type="ECO:0000313" key="2">
    <source>
        <dbReference type="Proteomes" id="UP001054892"/>
    </source>
</evidence>